<proteinExistence type="inferred from homology"/>
<dbReference type="InterPro" id="IPR028082">
    <property type="entry name" value="Peripla_BP_I"/>
</dbReference>
<organism evidence="5 6">
    <name type="scientific">Virgisporangium aurantiacum</name>
    <dbReference type="NCBI Taxonomy" id="175570"/>
    <lineage>
        <taxon>Bacteria</taxon>
        <taxon>Bacillati</taxon>
        <taxon>Actinomycetota</taxon>
        <taxon>Actinomycetes</taxon>
        <taxon>Micromonosporales</taxon>
        <taxon>Micromonosporaceae</taxon>
        <taxon>Virgisporangium</taxon>
    </lineage>
</organism>
<evidence type="ECO:0000313" key="5">
    <source>
        <dbReference type="EMBL" id="GIJ59816.1"/>
    </source>
</evidence>
<dbReference type="EMBL" id="BOPG01000048">
    <property type="protein sequence ID" value="GIJ59816.1"/>
    <property type="molecule type" value="Genomic_DNA"/>
</dbReference>
<dbReference type="PROSITE" id="PS51318">
    <property type="entry name" value="TAT"/>
    <property type="match status" value="1"/>
</dbReference>
<evidence type="ECO:0000259" key="4">
    <source>
        <dbReference type="Pfam" id="PF13458"/>
    </source>
</evidence>
<evidence type="ECO:0000256" key="3">
    <source>
        <dbReference type="SAM" id="SignalP"/>
    </source>
</evidence>
<sequence length="396" mass="41737">MSQLTRRGALRLFGSLGAAGMAAPVLSACTSSGNDAAAPSKGTVKIGVLTPQSGTNKSQGDDMRQGFDLYLNLNGRRLGGYDVQVLNADEGESAASGKAALEKLHKDGAVAVTGVANAAVMTEVRDLVESAHIPLIGSNASPQLLNTLYIWRTSYVDTEPGAALGEHVASKLNNGTAYMIAPEAIGRDGIQGFQNTLTSAEGKIEGPPTYVPQGTTNFGTWLNPLKNNTNIKAVFAFFSGASAEAFVKNYAAAGLKGKIPLYGPGFLTEGPLLAQQGATAEGVWTSLNYSPDLDNATNRRFSAEYQKRHQVNPTTYAMASYDAGAVLDKALSLLDGPLSGETLNAAIGRVGQISSPRGNWQFNQNRSPQQRWYLRQVRIDGAVLANNVVSELVTLG</sequence>
<name>A0A8J4E382_9ACTN</name>
<dbReference type="SUPFAM" id="SSF53822">
    <property type="entry name" value="Periplasmic binding protein-like I"/>
    <property type="match status" value="1"/>
</dbReference>
<dbReference type="PANTHER" id="PTHR30483">
    <property type="entry name" value="LEUCINE-SPECIFIC-BINDING PROTEIN"/>
    <property type="match status" value="1"/>
</dbReference>
<feature type="chain" id="PRO_5039607920" description="Leucine-binding protein domain-containing protein" evidence="3">
    <location>
        <begin position="28"/>
        <end position="396"/>
    </location>
</feature>
<feature type="signal peptide" evidence="3">
    <location>
        <begin position="1"/>
        <end position="27"/>
    </location>
</feature>
<feature type="domain" description="Leucine-binding protein" evidence="4">
    <location>
        <begin position="43"/>
        <end position="380"/>
    </location>
</feature>
<dbReference type="PANTHER" id="PTHR30483:SF6">
    <property type="entry name" value="PERIPLASMIC BINDING PROTEIN OF ABC TRANSPORTER FOR NATURAL AMINO ACIDS"/>
    <property type="match status" value="1"/>
</dbReference>
<keyword evidence="6" id="KW-1185">Reference proteome</keyword>
<dbReference type="Proteomes" id="UP000612585">
    <property type="component" value="Unassembled WGS sequence"/>
</dbReference>
<comment type="caution">
    <text evidence="5">The sequence shown here is derived from an EMBL/GenBank/DDBJ whole genome shotgun (WGS) entry which is preliminary data.</text>
</comment>
<evidence type="ECO:0000313" key="6">
    <source>
        <dbReference type="Proteomes" id="UP000612585"/>
    </source>
</evidence>
<evidence type="ECO:0000256" key="1">
    <source>
        <dbReference type="ARBA" id="ARBA00010062"/>
    </source>
</evidence>
<dbReference type="Gene3D" id="3.40.50.2300">
    <property type="match status" value="2"/>
</dbReference>
<accession>A0A8J4E382</accession>
<dbReference type="Pfam" id="PF13458">
    <property type="entry name" value="Peripla_BP_6"/>
    <property type="match status" value="1"/>
</dbReference>
<dbReference type="InterPro" id="IPR051010">
    <property type="entry name" value="BCAA_transport"/>
</dbReference>
<comment type="similarity">
    <text evidence="1">Belongs to the leucine-binding protein family.</text>
</comment>
<dbReference type="InterPro" id="IPR006311">
    <property type="entry name" value="TAT_signal"/>
</dbReference>
<evidence type="ECO:0000256" key="2">
    <source>
        <dbReference type="ARBA" id="ARBA00022729"/>
    </source>
</evidence>
<dbReference type="PROSITE" id="PS51257">
    <property type="entry name" value="PROKAR_LIPOPROTEIN"/>
    <property type="match status" value="1"/>
</dbReference>
<gene>
    <name evidence="5" type="ORF">Vau01_073320</name>
</gene>
<dbReference type="AlphaFoldDB" id="A0A8J4E382"/>
<keyword evidence="2 3" id="KW-0732">Signal</keyword>
<reference evidence="5" key="1">
    <citation type="submission" date="2021-01" db="EMBL/GenBank/DDBJ databases">
        <title>Whole genome shotgun sequence of Virgisporangium aurantiacum NBRC 16421.</title>
        <authorList>
            <person name="Komaki H."/>
            <person name="Tamura T."/>
        </authorList>
    </citation>
    <scope>NUCLEOTIDE SEQUENCE</scope>
    <source>
        <strain evidence="5">NBRC 16421</strain>
    </source>
</reference>
<dbReference type="RefSeq" id="WP_204002947.1">
    <property type="nucleotide sequence ID" value="NZ_BOPG01000048.1"/>
</dbReference>
<protein>
    <recommendedName>
        <fullName evidence="4">Leucine-binding protein domain-containing protein</fullName>
    </recommendedName>
</protein>
<dbReference type="InterPro" id="IPR028081">
    <property type="entry name" value="Leu-bd"/>
</dbReference>